<dbReference type="InterPro" id="IPR053238">
    <property type="entry name" value="RING-H2_zinc_finger"/>
</dbReference>
<comment type="catalytic activity">
    <reaction evidence="1">
        <text>S-ubiquitinyl-[E2 ubiquitin-conjugating enzyme]-L-cysteine + [acceptor protein]-L-lysine = [E2 ubiquitin-conjugating enzyme]-L-cysteine + N(6)-ubiquitinyl-[acceptor protein]-L-lysine.</text>
        <dbReference type="EC" id="2.3.2.27"/>
    </reaction>
</comment>
<dbReference type="InterPro" id="IPR001841">
    <property type="entry name" value="Znf_RING"/>
</dbReference>
<reference evidence="8 9" key="1">
    <citation type="journal article" date="2014" name="Agronomy (Basel)">
        <title>A Draft Genome Sequence for Ensete ventricosum, the Drought-Tolerant Tree Against Hunger.</title>
        <authorList>
            <person name="Harrison J."/>
            <person name="Moore K.A."/>
            <person name="Paszkiewicz K."/>
            <person name="Jones T."/>
            <person name="Grant M."/>
            <person name="Ambacheew D."/>
            <person name="Muzemil S."/>
            <person name="Studholme D.J."/>
        </authorList>
    </citation>
    <scope>NUCLEOTIDE SEQUENCE [LARGE SCALE GENOMIC DNA]</scope>
</reference>
<evidence type="ECO:0000256" key="6">
    <source>
        <dbReference type="ARBA" id="ARBA00024209"/>
    </source>
</evidence>
<keyword evidence="3" id="KW-0479">Metal-binding</keyword>
<dbReference type="PANTHER" id="PTHR14155">
    <property type="entry name" value="RING FINGER DOMAIN-CONTAINING"/>
    <property type="match status" value="1"/>
</dbReference>
<name>A0A427AYF5_ENSVE</name>
<comment type="caution">
    <text evidence="8">The sequence shown here is derived from an EMBL/GenBank/DDBJ whole genome shotgun (WGS) entry which is preliminary data.</text>
</comment>
<dbReference type="AlphaFoldDB" id="A0A427AYF5"/>
<evidence type="ECO:0000256" key="3">
    <source>
        <dbReference type="ARBA" id="ARBA00022723"/>
    </source>
</evidence>
<dbReference type="Gene3D" id="3.30.40.10">
    <property type="entry name" value="Zinc/RING finger domain, C3HC4 (zinc finger)"/>
    <property type="match status" value="1"/>
</dbReference>
<evidence type="ECO:0000313" key="8">
    <source>
        <dbReference type="EMBL" id="RRT81136.1"/>
    </source>
</evidence>
<dbReference type="GO" id="GO:0008270">
    <property type="term" value="F:zinc ion binding"/>
    <property type="evidence" value="ECO:0007669"/>
    <property type="project" value="UniProtKB-KW"/>
</dbReference>
<dbReference type="GO" id="GO:0061630">
    <property type="term" value="F:ubiquitin protein ligase activity"/>
    <property type="evidence" value="ECO:0007669"/>
    <property type="project" value="UniProtKB-EC"/>
</dbReference>
<dbReference type="EMBL" id="AMZH03000982">
    <property type="protein sequence ID" value="RRT81136.1"/>
    <property type="molecule type" value="Genomic_DNA"/>
</dbReference>
<evidence type="ECO:0000256" key="5">
    <source>
        <dbReference type="ARBA" id="ARBA00022833"/>
    </source>
</evidence>
<dbReference type="Proteomes" id="UP000287651">
    <property type="component" value="Unassembled WGS sequence"/>
</dbReference>
<dbReference type="InterPro" id="IPR013083">
    <property type="entry name" value="Znf_RING/FYVE/PHD"/>
</dbReference>
<keyword evidence="4" id="KW-0863">Zinc-finger</keyword>
<evidence type="ECO:0000256" key="4">
    <source>
        <dbReference type="ARBA" id="ARBA00022771"/>
    </source>
</evidence>
<dbReference type="Pfam" id="PF17123">
    <property type="entry name" value="zf-RING_11"/>
    <property type="match status" value="1"/>
</dbReference>
<dbReference type="EC" id="2.3.2.27" evidence="2"/>
<feature type="domain" description="RING-type" evidence="7">
    <location>
        <begin position="3"/>
        <end position="32"/>
    </location>
</feature>
<gene>
    <name evidence="8" type="ORF">B296_00009960</name>
</gene>
<protein>
    <recommendedName>
        <fullName evidence="2">RING-type E3 ubiquitin transferase</fullName>
        <ecNumber evidence="2">2.3.2.27</ecNumber>
    </recommendedName>
</protein>
<proteinExistence type="inferred from homology"/>
<evidence type="ECO:0000259" key="7">
    <source>
        <dbReference type="Pfam" id="PF17123"/>
    </source>
</evidence>
<sequence>MLECSIFLNEFEDDKELYSLPCCSHVYHLDCIDIWFNSHVTCLVYRANHVEQPMTTLICSHPYYKHDTHDNLDM</sequence>
<evidence type="ECO:0000313" key="9">
    <source>
        <dbReference type="Proteomes" id="UP000287651"/>
    </source>
</evidence>
<dbReference type="PANTHER" id="PTHR14155:SF263">
    <property type="entry name" value="E3 UBIQUITIN-PROTEIN LIGASE ATL6"/>
    <property type="match status" value="1"/>
</dbReference>
<organism evidence="8 9">
    <name type="scientific">Ensete ventricosum</name>
    <name type="common">Abyssinian banana</name>
    <name type="synonym">Musa ensete</name>
    <dbReference type="NCBI Taxonomy" id="4639"/>
    <lineage>
        <taxon>Eukaryota</taxon>
        <taxon>Viridiplantae</taxon>
        <taxon>Streptophyta</taxon>
        <taxon>Embryophyta</taxon>
        <taxon>Tracheophyta</taxon>
        <taxon>Spermatophyta</taxon>
        <taxon>Magnoliopsida</taxon>
        <taxon>Liliopsida</taxon>
        <taxon>Zingiberales</taxon>
        <taxon>Musaceae</taxon>
        <taxon>Ensete</taxon>
    </lineage>
</organism>
<accession>A0A427AYF5</accession>
<keyword evidence="5" id="KW-0862">Zinc</keyword>
<evidence type="ECO:0000256" key="2">
    <source>
        <dbReference type="ARBA" id="ARBA00012483"/>
    </source>
</evidence>
<evidence type="ECO:0000256" key="1">
    <source>
        <dbReference type="ARBA" id="ARBA00000900"/>
    </source>
</evidence>
<dbReference type="SUPFAM" id="SSF57850">
    <property type="entry name" value="RING/U-box"/>
    <property type="match status" value="1"/>
</dbReference>
<comment type="similarity">
    <text evidence="6">Belongs to the RING-type zinc finger family. ATL subfamily.</text>
</comment>